<dbReference type="SMART" id="SM00422">
    <property type="entry name" value="HTH_MERR"/>
    <property type="match status" value="1"/>
</dbReference>
<dbReference type="SUPFAM" id="SSF46955">
    <property type="entry name" value="Putative DNA-binding domain"/>
    <property type="match status" value="1"/>
</dbReference>
<dbReference type="CDD" id="cd00592">
    <property type="entry name" value="HTH_MerR-like"/>
    <property type="match status" value="1"/>
</dbReference>
<dbReference type="PANTHER" id="PTHR30204">
    <property type="entry name" value="REDOX-CYCLING DRUG-SENSING TRANSCRIPTIONAL ACTIVATOR SOXR"/>
    <property type="match status" value="1"/>
</dbReference>
<dbReference type="GO" id="GO:0003700">
    <property type="term" value="F:DNA-binding transcription factor activity"/>
    <property type="evidence" value="ECO:0007669"/>
    <property type="project" value="InterPro"/>
</dbReference>
<dbReference type="OrthoDB" id="9811174at2"/>
<feature type="domain" description="HTH merR-type" evidence="5">
    <location>
        <begin position="5"/>
        <end position="74"/>
    </location>
</feature>
<dbReference type="PROSITE" id="PS50937">
    <property type="entry name" value="HTH_MERR_2"/>
    <property type="match status" value="1"/>
</dbReference>
<reference evidence="6 7" key="1">
    <citation type="submission" date="2018-05" db="EMBL/GenBank/DDBJ databases">
        <title>Genomic Encyclopedia of Type Strains, Phase IV (KMG-IV): sequencing the most valuable type-strain genomes for metagenomic binning, comparative biology and taxonomic classification.</title>
        <authorList>
            <person name="Goeker M."/>
        </authorList>
    </citation>
    <scope>NUCLEOTIDE SEQUENCE [LARGE SCALE GENOMIC DNA]</scope>
    <source>
        <strain evidence="6 7">DSM 28556</strain>
    </source>
</reference>
<name>A0A2V3WBG3_9BACI</name>
<dbReference type="EMBL" id="QJJQ01000001">
    <property type="protein sequence ID" value="PXW90548.1"/>
    <property type="molecule type" value="Genomic_DNA"/>
</dbReference>
<evidence type="ECO:0000259" key="5">
    <source>
        <dbReference type="PROSITE" id="PS50937"/>
    </source>
</evidence>
<dbReference type="PANTHER" id="PTHR30204:SF94">
    <property type="entry name" value="HEAVY METAL-DEPENDENT TRANSCRIPTIONAL REGULATOR HI_0293-RELATED"/>
    <property type="match status" value="1"/>
</dbReference>
<dbReference type="Pfam" id="PF13411">
    <property type="entry name" value="MerR_1"/>
    <property type="match status" value="1"/>
</dbReference>
<keyword evidence="1" id="KW-0805">Transcription regulation</keyword>
<dbReference type="InterPro" id="IPR009061">
    <property type="entry name" value="DNA-bd_dom_put_sf"/>
</dbReference>
<organism evidence="6 7">
    <name type="scientific">Pseudogracilibacillus auburnensis</name>
    <dbReference type="NCBI Taxonomy" id="1494959"/>
    <lineage>
        <taxon>Bacteria</taxon>
        <taxon>Bacillati</taxon>
        <taxon>Bacillota</taxon>
        <taxon>Bacilli</taxon>
        <taxon>Bacillales</taxon>
        <taxon>Bacillaceae</taxon>
        <taxon>Pseudogracilibacillus</taxon>
    </lineage>
</organism>
<keyword evidence="4" id="KW-0175">Coiled coil</keyword>
<proteinExistence type="predicted"/>
<sequence length="269" mass="32041">MERNTYRTSQLVEILGVSRDALRYYEGQGIVKPNQNEMNNYRQYDDYDIYTLMVADFYKKRSLSMKEVRKLQIGSEIAELETILKTKAEQLEETIRNQKYMLQKIKETKTFCEELKDHLNQYSIRQLPTYKVLGEFSDFNAFLEYPTILEKMNLTKEDILSKIMRKFTVDENGLLDSKMLIVEKCTAMQKEKMECYLQYPNCIYTIVEDGRYQNGTNDIKYEVFDSTLKWGNEQGYKLKGIAFVNTRLITYLENKERVFLEIFIPIEEK</sequence>
<accession>A0A2V3WBG3</accession>
<keyword evidence="7" id="KW-1185">Reference proteome</keyword>
<dbReference type="InterPro" id="IPR000551">
    <property type="entry name" value="MerR-type_HTH_dom"/>
</dbReference>
<dbReference type="Gene3D" id="1.10.1660.10">
    <property type="match status" value="1"/>
</dbReference>
<evidence type="ECO:0000256" key="2">
    <source>
        <dbReference type="ARBA" id="ARBA00023125"/>
    </source>
</evidence>
<evidence type="ECO:0000256" key="1">
    <source>
        <dbReference type="ARBA" id="ARBA00023015"/>
    </source>
</evidence>
<dbReference type="AlphaFoldDB" id="A0A2V3WBG3"/>
<dbReference type="Proteomes" id="UP000247978">
    <property type="component" value="Unassembled WGS sequence"/>
</dbReference>
<evidence type="ECO:0000256" key="4">
    <source>
        <dbReference type="SAM" id="Coils"/>
    </source>
</evidence>
<evidence type="ECO:0000256" key="3">
    <source>
        <dbReference type="ARBA" id="ARBA00023163"/>
    </source>
</evidence>
<keyword evidence="3" id="KW-0804">Transcription</keyword>
<comment type="caution">
    <text evidence="6">The sequence shown here is derived from an EMBL/GenBank/DDBJ whole genome shotgun (WGS) entry which is preliminary data.</text>
</comment>
<evidence type="ECO:0000313" key="7">
    <source>
        <dbReference type="Proteomes" id="UP000247978"/>
    </source>
</evidence>
<protein>
    <submittedName>
        <fullName evidence="6">DNA-binding transcriptional MerR regulator</fullName>
    </submittedName>
</protein>
<keyword evidence="2 6" id="KW-0238">DNA-binding</keyword>
<dbReference type="RefSeq" id="WP_110393797.1">
    <property type="nucleotide sequence ID" value="NZ_JBHUHB010000001.1"/>
</dbReference>
<dbReference type="GO" id="GO:0003677">
    <property type="term" value="F:DNA binding"/>
    <property type="evidence" value="ECO:0007669"/>
    <property type="project" value="UniProtKB-KW"/>
</dbReference>
<evidence type="ECO:0000313" key="6">
    <source>
        <dbReference type="EMBL" id="PXW90548.1"/>
    </source>
</evidence>
<gene>
    <name evidence="6" type="ORF">DFR56_101460</name>
</gene>
<feature type="coiled-coil region" evidence="4">
    <location>
        <begin position="77"/>
        <end position="108"/>
    </location>
</feature>
<dbReference type="InterPro" id="IPR047057">
    <property type="entry name" value="MerR_fam"/>
</dbReference>